<protein>
    <submittedName>
        <fullName evidence="1">Uncharacterized protein</fullName>
    </submittedName>
</protein>
<evidence type="ECO:0000313" key="2">
    <source>
        <dbReference type="Proteomes" id="UP000293347"/>
    </source>
</evidence>
<sequence>MKNFNSLYKATALGVAMVFGTSVLVMNGCKNPAQDIKVAIATESLSKSATLIRFVKANPTAGAALPATITVTIGGPGKDFVQTDNGGKDFVASNGLLPISLNRFSNPTVASPVVFTISANVTGYAPIFQKFTITSADDINNVVIPLLSYANPADGTAVSQTDKPLTGGASVAETKIETAVTATTPQTVELAIPAGTQVLDANKQVIAATSLKTTMVYYGTTDVDALDAVAPMLTAVNPIGPNNQPITGEVSFITAGAVSIDMTAGSTAVKNFSKSITAEIEINPALINPTTALAVKAGDVIPVWSLDESTGQWKYEGTTTVSNTGGKLVALININHLSTWALNWYTSTECSGSVNISLGADEDTYVGYQIVIASASGQVLAELAPDLSRVRRVVGAGSARAFSLLRRGRLLPGKIIVYSRRGDRSSKVLETAVGGCTDVAITIPAPAFTDFVDTDIIFVAKCTNKNIIAYPTTWMTLKDATDNSSSDVEMVNGKLSLKLKNGHTYSISAVYDEKTYTSEAIKIDRTQSISVSNAAGLKVTGSYNAGSKIMNLDAEFVVTDCK</sequence>
<dbReference type="AlphaFoldDB" id="A0A4R0NTG2"/>
<comment type="caution">
    <text evidence="1">The sequence shown here is derived from an EMBL/GenBank/DDBJ whole genome shotgun (WGS) entry which is preliminary data.</text>
</comment>
<organism evidence="1 2">
    <name type="scientific">Pedobacter psychroterrae</name>
    <dbReference type="NCBI Taxonomy" id="2530453"/>
    <lineage>
        <taxon>Bacteria</taxon>
        <taxon>Pseudomonadati</taxon>
        <taxon>Bacteroidota</taxon>
        <taxon>Sphingobacteriia</taxon>
        <taxon>Sphingobacteriales</taxon>
        <taxon>Sphingobacteriaceae</taxon>
        <taxon>Pedobacter</taxon>
    </lineage>
</organism>
<keyword evidence="2" id="KW-1185">Reference proteome</keyword>
<gene>
    <name evidence="1" type="ORF">EZ437_01730</name>
</gene>
<dbReference type="EMBL" id="SJSL01000001">
    <property type="protein sequence ID" value="TCD02735.1"/>
    <property type="molecule type" value="Genomic_DNA"/>
</dbReference>
<evidence type="ECO:0000313" key="1">
    <source>
        <dbReference type="EMBL" id="TCD02735.1"/>
    </source>
</evidence>
<dbReference type="Proteomes" id="UP000293347">
    <property type="component" value="Unassembled WGS sequence"/>
</dbReference>
<name>A0A4R0NTG2_9SPHI</name>
<reference evidence="1 2" key="1">
    <citation type="submission" date="2019-02" db="EMBL/GenBank/DDBJ databases">
        <title>Pedobacter sp. RP-1-14 sp. nov., isolated from Arctic soil.</title>
        <authorList>
            <person name="Dahal R.H."/>
        </authorList>
    </citation>
    <scope>NUCLEOTIDE SEQUENCE [LARGE SCALE GENOMIC DNA]</scope>
    <source>
        <strain evidence="1 2">RP-1-14</strain>
    </source>
</reference>
<accession>A0A4R0NTG2</accession>
<proteinExistence type="predicted"/>
<dbReference type="RefSeq" id="WP_131592632.1">
    <property type="nucleotide sequence ID" value="NZ_SJSL01000001.1"/>
</dbReference>
<dbReference type="OrthoDB" id="973569at2"/>